<keyword evidence="3" id="KW-1185">Reference proteome</keyword>
<dbReference type="RefSeq" id="XP_037878780.1">
    <property type="nucleotide sequence ID" value="XM_038022926.1"/>
</dbReference>
<dbReference type="EMBL" id="HG736092">
    <property type="protein sequence ID" value="CDJ36492.1"/>
    <property type="molecule type" value="Genomic_DNA"/>
</dbReference>
<protein>
    <submittedName>
        <fullName evidence="2">Uncharacterized protein</fullName>
    </submittedName>
</protein>
<reference evidence="2" key="2">
    <citation type="submission" date="2013-10" db="EMBL/GenBank/DDBJ databases">
        <authorList>
            <person name="Aslett M."/>
        </authorList>
    </citation>
    <scope>NUCLEOTIDE SEQUENCE [LARGE SCALE GENOMIC DNA]</scope>
    <source>
        <strain evidence="2">Houghton</strain>
    </source>
</reference>
<dbReference type="Proteomes" id="UP000030744">
    <property type="component" value="Unassembled WGS sequence"/>
</dbReference>
<feature type="compositionally biased region" description="Basic and acidic residues" evidence="1">
    <location>
        <begin position="138"/>
        <end position="151"/>
    </location>
</feature>
<sequence>MVNLGYQRDANEAFAFGAGQGVPMEVQHVQREALWMHSHEWQVPWLLPRQPQEQLQQQHDQPELYDPQQQLLFPQFGYWQQQHQRQFLREQLDQQQSLLLQQEPQRVVLDQERQQALHQYDQQQPLQTQARLKRKRKEAGEKQHADPRLGQEEQQQQLQLSDPLSDQWLAEEWIEPESSVSEMPQPSIPQQGSQYFAPAPEPCLRCLSQVSLNRGRSILLLHQNQVHRGLINSASVGFWDYLQPLLPHLMTCLLQRLQGEKLQKLPLQRLQQRAQQPLRLELVRPLRHEWQLKEGPSAWKHRP</sequence>
<dbReference type="AlphaFoldDB" id="U6KJQ9"/>
<dbReference type="VEuPathDB" id="ToxoDB:EMH_0087560"/>
<name>U6KJQ9_9EIME</name>
<evidence type="ECO:0000313" key="2">
    <source>
        <dbReference type="EMBL" id="CDJ36492.1"/>
    </source>
</evidence>
<organism evidence="2 3">
    <name type="scientific">Eimeria mitis</name>
    <dbReference type="NCBI Taxonomy" id="44415"/>
    <lineage>
        <taxon>Eukaryota</taxon>
        <taxon>Sar</taxon>
        <taxon>Alveolata</taxon>
        <taxon>Apicomplexa</taxon>
        <taxon>Conoidasida</taxon>
        <taxon>Coccidia</taxon>
        <taxon>Eucoccidiorida</taxon>
        <taxon>Eimeriorina</taxon>
        <taxon>Eimeriidae</taxon>
        <taxon>Eimeria</taxon>
    </lineage>
</organism>
<dbReference type="GeneID" id="60404458"/>
<evidence type="ECO:0000256" key="1">
    <source>
        <dbReference type="SAM" id="MobiDB-lite"/>
    </source>
</evidence>
<feature type="region of interest" description="Disordered" evidence="1">
    <location>
        <begin position="118"/>
        <end position="161"/>
    </location>
</feature>
<feature type="compositionally biased region" description="Polar residues" evidence="1">
    <location>
        <begin position="118"/>
        <end position="130"/>
    </location>
</feature>
<reference evidence="2" key="1">
    <citation type="submission" date="2013-10" db="EMBL/GenBank/DDBJ databases">
        <title>Genomic analysis of the causative agents of coccidiosis in chickens.</title>
        <authorList>
            <person name="Reid A.J."/>
            <person name="Blake D."/>
            <person name="Billington K."/>
            <person name="Browne H."/>
            <person name="Dunn M."/>
            <person name="Hung S."/>
            <person name="Kawahara F."/>
            <person name="Miranda-Saavedra D."/>
            <person name="Mourier T."/>
            <person name="Nagra H."/>
            <person name="Otto T.D."/>
            <person name="Rawlings N."/>
            <person name="Sanchez A."/>
            <person name="Sanders M."/>
            <person name="Subramaniam C."/>
            <person name="Tay Y."/>
            <person name="Dear P."/>
            <person name="Doerig C."/>
            <person name="Gruber A."/>
            <person name="Parkinson J."/>
            <person name="Shirley M."/>
            <person name="Wan K.L."/>
            <person name="Berriman M."/>
            <person name="Tomley F."/>
            <person name="Pain A."/>
        </authorList>
    </citation>
    <scope>NUCLEOTIDE SEQUENCE [LARGE SCALE GENOMIC DNA]</scope>
    <source>
        <strain evidence="2">Houghton</strain>
    </source>
</reference>
<accession>U6KJQ9</accession>
<gene>
    <name evidence="2" type="ORF">EMH_0087560</name>
</gene>
<evidence type="ECO:0000313" key="3">
    <source>
        <dbReference type="Proteomes" id="UP000030744"/>
    </source>
</evidence>
<proteinExistence type="predicted"/>